<dbReference type="PANTHER" id="PTHR30615">
    <property type="entry name" value="UNCHARACTERIZED PROTEIN YJBQ-RELATED"/>
    <property type="match status" value="1"/>
</dbReference>
<dbReference type="RefSeq" id="WP_281488981.1">
    <property type="nucleotide sequence ID" value="NZ_CP159582.1"/>
</dbReference>
<organism evidence="2 3">
    <name type="scientific">Ruicaihuangia caeni</name>
    <dbReference type="NCBI Taxonomy" id="3042517"/>
    <lineage>
        <taxon>Bacteria</taxon>
        <taxon>Bacillati</taxon>
        <taxon>Actinomycetota</taxon>
        <taxon>Actinomycetes</taxon>
        <taxon>Micrococcales</taxon>
        <taxon>Microbacteriaceae</taxon>
        <taxon>Ruicaihuangia</taxon>
    </lineage>
</organism>
<dbReference type="Gene3D" id="2.60.120.460">
    <property type="entry name" value="YjbQ-like"/>
    <property type="match status" value="1"/>
</dbReference>
<comment type="similarity">
    <text evidence="1">Belongs to the UPF0047 family.</text>
</comment>
<dbReference type="InterPro" id="IPR035917">
    <property type="entry name" value="YjbQ-like_sf"/>
</dbReference>
<protein>
    <submittedName>
        <fullName evidence="2">Secondary thiamine-phosphate synthase enzyme YjbQ</fullName>
    </submittedName>
</protein>
<dbReference type="SUPFAM" id="SSF111038">
    <property type="entry name" value="YjbQ-like"/>
    <property type="match status" value="1"/>
</dbReference>
<reference evidence="2 3" key="1">
    <citation type="submission" date="2023-04" db="EMBL/GenBank/DDBJ databases">
        <title>Klugiella caeni sp. nov. isolated from the sludge of biochemical tank.</title>
        <authorList>
            <person name="Geng K."/>
        </authorList>
    </citation>
    <scope>NUCLEOTIDE SEQUENCE [LARGE SCALE GENOMIC DNA]</scope>
    <source>
        <strain evidence="2 3">YN-L-19</strain>
    </source>
</reference>
<proteinExistence type="inferred from homology"/>
<keyword evidence="3" id="KW-1185">Reference proteome</keyword>
<dbReference type="InterPro" id="IPR001602">
    <property type="entry name" value="UPF0047_YjbQ-like"/>
</dbReference>
<gene>
    <name evidence="2" type="ORF">QF206_09540</name>
</gene>
<evidence type="ECO:0000256" key="1">
    <source>
        <dbReference type="ARBA" id="ARBA00005534"/>
    </source>
</evidence>
<accession>A0AAW6T604</accession>
<comment type="caution">
    <text evidence="2">The sequence shown here is derived from an EMBL/GenBank/DDBJ whole genome shotgun (WGS) entry which is preliminary data.</text>
</comment>
<dbReference type="Pfam" id="PF01894">
    <property type="entry name" value="YjbQ"/>
    <property type="match status" value="1"/>
</dbReference>
<evidence type="ECO:0000313" key="2">
    <source>
        <dbReference type="EMBL" id="MDI2099202.1"/>
    </source>
</evidence>
<dbReference type="Proteomes" id="UP001321506">
    <property type="component" value="Unassembled WGS sequence"/>
</dbReference>
<dbReference type="EMBL" id="JASATX010000003">
    <property type="protein sequence ID" value="MDI2099202.1"/>
    <property type="molecule type" value="Genomic_DNA"/>
</dbReference>
<evidence type="ECO:0000313" key="3">
    <source>
        <dbReference type="Proteomes" id="UP001321506"/>
    </source>
</evidence>
<dbReference type="PIRSF" id="PIRSF004681">
    <property type="entry name" value="UCP004681"/>
    <property type="match status" value="1"/>
</dbReference>
<dbReference type="AlphaFoldDB" id="A0AAW6T604"/>
<sequence>MKSEVIRLGIQTDHDTQVIDITDRVKEAARSTGVQNGVCYATTMHTTSGIMVNEGLPDVEDDIISMLQRTAPELRDDHRHQRFLPSDGQMAVNSCSHQRSHLTGMQVAFPVQDGELVMGGRQTIYFAEFDGPLYREFIVHVIGV</sequence>
<dbReference type="PANTHER" id="PTHR30615:SF8">
    <property type="entry name" value="UPF0047 PROTEIN C4A8.02C"/>
    <property type="match status" value="1"/>
</dbReference>
<dbReference type="NCBIfam" id="TIGR00149">
    <property type="entry name" value="TIGR00149_YjbQ"/>
    <property type="match status" value="1"/>
</dbReference>
<name>A0AAW6T604_9MICO</name>